<dbReference type="OrthoDB" id="8598182at2759"/>
<evidence type="ECO:0000313" key="3">
    <source>
        <dbReference type="Ensembl" id="ENSLLEP00000000110.1"/>
    </source>
</evidence>
<feature type="region of interest" description="Disordered" evidence="1">
    <location>
        <begin position="75"/>
        <end position="104"/>
    </location>
</feature>
<proteinExistence type="predicted"/>
<dbReference type="AlphaFoldDB" id="A0A8C5LLL6"/>
<evidence type="ECO:0000256" key="1">
    <source>
        <dbReference type="SAM" id="MobiDB-lite"/>
    </source>
</evidence>
<reference evidence="3" key="1">
    <citation type="submission" date="2025-08" db="UniProtKB">
        <authorList>
            <consortium name="Ensembl"/>
        </authorList>
    </citation>
    <scope>IDENTIFICATION</scope>
</reference>
<evidence type="ECO:0000313" key="4">
    <source>
        <dbReference type="Proteomes" id="UP000694569"/>
    </source>
</evidence>
<evidence type="ECO:0000256" key="2">
    <source>
        <dbReference type="SAM" id="Phobius"/>
    </source>
</evidence>
<keyword evidence="4" id="KW-1185">Reference proteome</keyword>
<protein>
    <submittedName>
        <fullName evidence="3">Uncharacterized protein</fullName>
    </submittedName>
</protein>
<name>A0A8C5LLL6_9ANUR</name>
<dbReference type="GeneTree" id="ENSGT01100000267032"/>
<keyword evidence="2" id="KW-0472">Membrane</keyword>
<dbReference type="Ensembl" id="ENSLLET00000000121.1">
    <property type="protein sequence ID" value="ENSLLEP00000000110.1"/>
    <property type="gene ID" value="ENSLLEG00000000089.1"/>
</dbReference>
<accession>A0A8C5LLL6</accession>
<feature type="transmembrane region" description="Helical" evidence="2">
    <location>
        <begin position="46"/>
        <end position="67"/>
    </location>
</feature>
<dbReference type="Proteomes" id="UP000694569">
    <property type="component" value="Unplaced"/>
</dbReference>
<organism evidence="3 4">
    <name type="scientific">Leptobrachium leishanense</name>
    <name type="common">Leishan spiny toad</name>
    <dbReference type="NCBI Taxonomy" id="445787"/>
    <lineage>
        <taxon>Eukaryota</taxon>
        <taxon>Metazoa</taxon>
        <taxon>Chordata</taxon>
        <taxon>Craniata</taxon>
        <taxon>Vertebrata</taxon>
        <taxon>Euteleostomi</taxon>
        <taxon>Amphibia</taxon>
        <taxon>Batrachia</taxon>
        <taxon>Anura</taxon>
        <taxon>Pelobatoidea</taxon>
        <taxon>Megophryidae</taxon>
        <taxon>Leptobrachium</taxon>
    </lineage>
</organism>
<sequence length="104" mass="11933">MVANPSDNRWCCTDKCWHIIKFEFKAQQEKLCCEAFSFPIYSGCSLSLHANCTCKSIYISFLLFFILPQNAAKKRDQDQIEIGETSAPPRKIARTDSQDMNEDT</sequence>
<reference evidence="3" key="2">
    <citation type="submission" date="2025-09" db="UniProtKB">
        <authorList>
            <consortium name="Ensembl"/>
        </authorList>
    </citation>
    <scope>IDENTIFICATION</scope>
</reference>
<keyword evidence="2" id="KW-1133">Transmembrane helix</keyword>
<keyword evidence="2" id="KW-0812">Transmembrane</keyword>